<name>A0ABR6CS85_9BACI</name>
<evidence type="ECO:0000313" key="4">
    <source>
        <dbReference type="Proteomes" id="UP000626697"/>
    </source>
</evidence>
<gene>
    <name evidence="3" type="ORF">HNP81_003181</name>
</gene>
<evidence type="ECO:0000256" key="1">
    <source>
        <dbReference type="SAM" id="MobiDB-lite"/>
    </source>
</evidence>
<feature type="chain" id="PRO_5045404337" description="Sporulation protein" evidence="2">
    <location>
        <begin position="24"/>
        <end position="140"/>
    </location>
</feature>
<keyword evidence="4" id="KW-1185">Reference proteome</keyword>
<organism evidence="3 4">
    <name type="scientific">Peribacillus huizhouensis</name>
    <dbReference type="NCBI Taxonomy" id="1501239"/>
    <lineage>
        <taxon>Bacteria</taxon>
        <taxon>Bacillati</taxon>
        <taxon>Bacillota</taxon>
        <taxon>Bacilli</taxon>
        <taxon>Bacillales</taxon>
        <taxon>Bacillaceae</taxon>
        <taxon>Peribacillus</taxon>
    </lineage>
</organism>
<comment type="caution">
    <text evidence="3">The sequence shown here is derived from an EMBL/GenBank/DDBJ whole genome shotgun (WGS) entry which is preliminary data.</text>
</comment>
<keyword evidence="2" id="KW-0732">Signal</keyword>
<protein>
    <recommendedName>
        <fullName evidence="5">Sporulation protein</fullName>
    </recommendedName>
</protein>
<feature type="compositionally biased region" description="Polar residues" evidence="1">
    <location>
        <begin position="47"/>
        <end position="68"/>
    </location>
</feature>
<dbReference type="Proteomes" id="UP000626697">
    <property type="component" value="Unassembled WGS sequence"/>
</dbReference>
<evidence type="ECO:0000313" key="3">
    <source>
        <dbReference type="EMBL" id="MBA9027889.1"/>
    </source>
</evidence>
<reference evidence="3 4" key="1">
    <citation type="submission" date="2020-08" db="EMBL/GenBank/DDBJ databases">
        <title>Genomic Encyclopedia of Type Strains, Phase IV (KMG-IV): sequencing the most valuable type-strain genomes for metagenomic binning, comparative biology and taxonomic classification.</title>
        <authorList>
            <person name="Goeker M."/>
        </authorList>
    </citation>
    <scope>NUCLEOTIDE SEQUENCE [LARGE SCALE GENOMIC DNA]</scope>
    <source>
        <strain evidence="3 4">DSM 105481</strain>
    </source>
</reference>
<evidence type="ECO:0008006" key="5">
    <source>
        <dbReference type="Google" id="ProtNLM"/>
    </source>
</evidence>
<dbReference type="EMBL" id="JACJHX010000010">
    <property type="protein sequence ID" value="MBA9027889.1"/>
    <property type="molecule type" value="Genomic_DNA"/>
</dbReference>
<feature type="signal peptide" evidence="2">
    <location>
        <begin position="1"/>
        <end position="23"/>
    </location>
</feature>
<sequence length="140" mass="15574">MKTVWSFVIIALLTGCNGLTNNAGDKNNVNEDASSNLKKVTSDRGHYSNQPADQLLNTPYSVSNTATSDGADIEHARKTVEVETGYDATGVQVNGLSMVVTIEDHGKIKTESEWKKEKKRIYRLLSQALPRYHIDVKREH</sequence>
<evidence type="ECO:0000256" key="2">
    <source>
        <dbReference type="SAM" id="SignalP"/>
    </source>
</evidence>
<dbReference type="RefSeq" id="WP_182503192.1">
    <property type="nucleotide sequence ID" value="NZ_JACJHX010000010.1"/>
</dbReference>
<feature type="region of interest" description="Disordered" evidence="1">
    <location>
        <begin position="41"/>
        <end position="69"/>
    </location>
</feature>
<proteinExistence type="predicted"/>
<dbReference type="PROSITE" id="PS51257">
    <property type="entry name" value="PROKAR_LIPOPROTEIN"/>
    <property type="match status" value="1"/>
</dbReference>
<accession>A0ABR6CS85</accession>